<keyword evidence="1" id="KW-0732">Signal</keyword>
<dbReference type="EMBL" id="MSIF01000007">
    <property type="protein sequence ID" value="OLF10236.1"/>
    <property type="molecule type" value="Genomic_DNA"/>
</dbReference>
<dbReference type="Gene3D" id="2.130.10.10">
    <property type="entry name" value="YVTN repeat-like/Quinoprotein amine dehydrogenase"/>
    <property type="match status" value="1"/>
</dbReference>
<dbReference type="OrthoDB" id="3225323at2"/>
<dbReference type="Pfam" id="PF14269">
    <property type="entry name" value="Arylsulfotran_2"/>
    <property type="match status" value="1"/>
</dbReference>
<organism evidence="2 3">
    <name type="scientific">Actinophytocola xinjiangensis</name>
    <dbReference type="NCBI Taxonomy" id="485602"/>
    <lineage>
        <taxon>Bacteria</taxon>
        <taxon>Bacillati</taxon>
        <taxon>Actinomycetota</taxon>
        <taxon>Actinomycetes</taxon>
        <taxon>Pseudonocardiales</taxon>
        <taxon>Pseudonocardiaceae</taxon>
    </lineage>
</organism>
<comment type="caution">
    <text evidence="2">The sequence shown here is derived from an EMBL/GenBank/DDBJ whole genome shotgun (WGS) entry which is preliminary data.</text>
</comment>
<sequence>MRRPRTVLLILTLVLGGCAGTEAATDPGQARAAPAAGSTYSMASRPDLEPPKVAVETAVAGLDPGYVFLMTRLGDREPGETQAYAMVVDRAGELVWTKRFDDDGTFPNDLAVQTYRGQPVLTYWRGSSPERGWGNGEYVLLDSSYREIATVRAGNGYHADFHDLTITDRGTAYLLAYPTVRGNPAVREGVVQEVDIETGKVLFQWNSIDHVGLEESVAAPPDKPGEAFDYFHANSVDESPDGDLLVSARHTSAIYRIDRETGAVVWRMGGTNSDLTLGKGVEFHWQHDARWQSDGRITLLDNASNLDSNEDVVSRALTLEVDERAGTVDLVNAFDNPDGVPSGSQANHQLLPSGTSVVGWGSRPAFTAFSPRGQVLLHAKLPQATFSYRALLADWTGTPDEPPAVVVGDGTAHASWNGATEVSRWRVLSGPSRDRLTEGPPRPRTGFETALAVPPDAAFVAVEALGRDGEPLGRSTVSPAG</sequence>
<dbReference type="InterPro" id="IPR015943">
    <property type="entry name" value="WD40/YVTN_repeat-like_dom_sf"/>
</dbReference>
<evidence type="ECO:0000313" key="2">
    <source>
        <dbReference type="EMBL" id="OLF10236.1"/>
    </source>
</evidence>
<evidence type="ECO:0000313" key="3">
    <source>
        <dbReference type="Proteomes" id="UP000185696"/>
    </source>
</evidence>
<reference evidence="2 3" key="1">
    <citation type="submission" date="2016-12" db="EMBL/GenBank/DDBJ databases">
        <title>The draft genome sequence of Actinophytocola xinjiangensis.</title>
        <authorList>
            <person name="Wang W."/>
            <person name="Yuan L."/>
        </authorList>
    </citation>
    <scope>NUCLEOTIDE SEQUENCE [LARGE SCALE GENOMIC DNA]</scope>
    <source>
        <strain evidence="2 3">CGMCC 4.4663</strain>
    </source>
</reference>
<evidence type="ECO:0000256" key="1">
    <source>
        <dbReference type="SAM" id="SignalP"/>
    </source>
</evidence>
<feature type="signal peptide" evidence="1">
    <location>
        <begin position="1"/>
        <end position="23"/>
    </location>
</feature>
<dbReference type="InterPro" id="IPR011047">
    <property type="entry name" value="Quinoprotein_ADH-like_sf"/>
</dbReference>
<dbReference type="InterPro" id="IPR053143">
    <property type="entry name" value="Arylsulfate_ST"/>
</dbReference>
<dbReference type="PROSITE" id="PS51257">
    <property type="entry name" value="PROKAR_LIPOPROTEIN"/>
    <property type="match status" value="1"/>
</dbReference>
<dbReference type="AlphaFoldDB" id="A0A7Z1AXG8"/>
<keyword evidence="3" id="KW-1185">Reference proteome</keyword>
<feature type="chain" id="PRO_5039707964" description="Arylsulfotransferase ASST" evidence="1">
    <location>
        <begin position="24"/>
        <end position="481"/>
    </location>
</feature>
<dbReference type="PANTHER" id="PTHR35340:SF5">
    <property type="entry name" value="ASST-DOMAIN-CONTAINING PROTEIN"/>
    <property type="match status" value="1"/>
</dbReference>
<protein>
    <recommendedName>
        <fullName evidence="4">Arylsulfotransferase ASST</fullName>
    </recommendedName>
</protein>
<gene>
    <name evidence="2" type="ORF">BLA60_17530</name>
</gene>
<dbReference type="SUPFAM" id="SSF50998">
    <property type="entry name" value="Quinoprotein alcohol dehydrogenase-like"/>
    <property type="match status" value="1"/>
</dbReference>
<dbReference type="InterPro" id="IPR039535">
    <property type="entry name" value="ASST-like"/>
</dbReference>
<evidence type="ECO:0008006" key="4">
    <source>
        <dbReference type="Google" id="ProtNLM"/>
    </source>
</evidence>
<dbReference type="SUPFAM" id="SSF63829">
    <property type="entry name" value="Calcium-dependent phosphotriesterase"/>
    <property type="match status" value="1"/>
</dbReference>
<dbReference type="Proteomes" id="UP000185696">
    <property type="component" value="Unassembled WGS sequence"/>
</dbReference>
<accession>A0A7Z1AXG8</accession>
<dbReference type="PANTHER" id="PTHR35340">
    <property type="entry name" value="PQQ ENZYME REPEAT PROTEIN-RELATED"/>
    <property type="match status" value="1"/>
</dbReference>
<proteinExistence type="predicted"/>
<name>A0A7Z1AXG8_9PSEU</name>
<dbReference type="RefSeq" id="WP_075133957.1">
    <property type="nucleotide sequence ID" value="NZ_MSIF01000007.1"/>
</dbReference>